<evidence type="ECO:0000313" key="3">
    <source>
        <dbReference type="Proteomes" id="UP000469558"/>
    </source>
</evidence>
<keyword evidence="3" id="KW-1185">Reference proteome</keyword>
<sequence>MPVVEQQIQAPEPMTTQSSTVEVEQPLPCTIADIFLAPQKATPSMSTSGDAVNMRGGEYAGCECCGCGCQEGCC</sequence>
<dbReference type="OrthoDB" id="3545709at2759"/>
<dbReference type="AlphaFoldDB" id="A0A8T9C1R0"/>
<proteinExistence type="predicted"/>
<evidence type="ECO:0000256" key="1">
    <source>
        <dbReference type="SAM" id="MobiDB-lite"/>
    </source>
</evidence>
<comment type="caution">
    <text evidence="2">The sequence shown here is derived from an EMBL/GenBank/DDBJ whole genome shotgun (WGS) entry which is preliminary data.</text>
</comment>
<accession>A0A8T9C1R0</accession>
<dbReference type="EMBL" id="QGMK01001805">
    <property type="protein sequence ID" value="TVY64217.1"/>
    <property type="molecule type" value="Genomic_DNA"/>
</dbReference>
<gene>
    <name evidence="2" type="ORF">LSUE1_G008788</name>
</gene>
<name>A0A8T9C1R0_9HELO</name>
<evidence type="ECO:0000313" key="2">
    <source>
        <dbReference type="EMBL" id="TVY64217.1"/>
    </source>
</evidence>
<reference evidence="2 3" key="1">
    <citation type="submission" date="2018-05" db="EMBL/GenBank/DDBJ databases">
        <title>Genome sequencing and assembly of the regulated plant pathogen Lachnellula willkommii and related sister species for the development of diagnostic species identification markers.</title>
        <authorList>
            <person name="Giroux E."/>
            <person name="Bilodeau G."/>
        </authorList>
    </citation>
    <scope>NUCLEOTIDE SEQUENCE [LARGE SCALE GENOMIC DNA]</scope>
    <source>
        <strain evidence="2 3">CBS 268.59</strain>
    </source>
</reference>
<evidence type="ECO:0008006" key="4">
    <source>
        <dbReference type="Google" id="ProtNLM"/>
    </source>
</evidence>
<dbReference type="Proteomes" id="UP000469558">
    <property type="component" value="Unassembled WGS sequence"/>
</dbReference>
<organism evidence="2 3">
    <name type="scientific">Lachnellula suecica</name>
    <dbReference type="NCBI Taxonomy" id="602035"/>
    <lineage>
        <taxon>Eukaryota</taxon>
        <taxon>Fungi</taxon>
        <taxon>Dikarya</taxon>
        <taxon>Ascomycota</taxon>
        <taxon>Pezizomycotina</taxon>
        <taxon>Leotiomycetes</taxon>
        <taxon>Helotiales</taxon>
        <taxon>Lachnaceae</taxon>
        <taxon>Lachnellula</taxon>
    </lineage>
</organism>
<protein>
    <recommendedName>
        <fullName evidence="4">Metallothionein</fullName>
    </recommendedName>
</protein>
<feature type="region of interest" description="Disordered" evidence="1">
    <location>
        <begin position="1"/>
        <end position="20"/>
    </location>
</feature>